<dbReference type="Gene3D" id="1.20.910.10">
    <property type="entry name" value="Heme oxygenase-like"/>
    <property type="match status" value="1"/>
</dbReference>
<protein>
    <recommendedName>
        <fullName evidence="3">Iron-containing redox enzyme family protein</fullName>
    </recommendedName>
</protein>
<keyword evidence="2" id="KW-1185">Reference proteome</keyword>
<organism evidence="1 2">
    <name type="scientific">Plantactinospora endophytica</name>
    <dbReference type="NCBI Taxonomy" id="673535"/>
    <lineage>
        <taxon>Bacteria</taxon>
        <taxon>Bacillati</taxon>
        <taxon>Actinomycetota</taxon>
        <taxon>Actinomycetes</taxon>
        <taxon>Micromonosporales</taxon>
        <taxon>Micromonosporaceae</taxon>
        <taxon>Plantactinospora</taxon>
    </lineage>
</organism>
<proteinExistence type="predicted"/>
<dbReference type="Proteomes" id="UP000646749">
    <property type="component" value="Unassembled WGS sequence"/>
</dbReference>
<name>A0ABQ4E022_9ACTN</name>
<dbReference type="EMBL" id="BONW01000013">
    <property type="protein sequence ID" value="GIG88048.1"/>
    <property type="molecule type" value="Genomic_DNA"/>
</dbReference>
<reference evidence="1 2" key="1">
    <citation type="submission" date="2021-01" db="EMBL/GenBank/DDBJ databases">
        <title>Whole genome shotgun sequence of Plantactinospora endophytica NBRC 110450.</title>
        <authorList>
            <person name="Komaki H."/>
            <person name="Tamura T."/>
        </authorList>
    </citation>
    <scope>NUCLEOTIDE SEQUENCE [LARGE SCALE GENOMIC DNA]</scope>
    <source>
        <strain evidence="1 2">NBRC 110450</strain>
    </source>
</reference>
<gene>
    <name evidence="1" type="ORF">Pen02_29840</name>
</gene>
<dbReference type="Pfam" id="PF14518">
    <property type="entry name" value="Haem_oxygenas_2"/>
    <property type="match status" value="1"/>
</dbReference>
<sequence>MHGDATADGVVRTTSYLPGASADATFRRLYARAADPEASIPGGELTEVIRTELRRASPGTGQPLDRLVGKAADWSTTSAERFRAVADLADHDARRLVVRRAALGWAPLGLASGAWLQWLTSPGTADQPLFLRILRLYASDIGAGHPGAARGDAYLGLLRQLRASENAVPLARLAGEPRIDDTAFRLPALLLLMSRRPGDFCQELVGADLCLRAVGLPPPLALARPELRADWAAIDYSAARDGGPAPTEECHAIADALAGKAPESAARVLAGFAWTLAALRDQAEALHAQLHASLDPGYDMAELMRLRAREGSVYHHQVRIEDRSLSAWLTDCRDDPRPFLDVLARSRLVKPGRSAASLLVTGLVGERGPMFRVFSPDDLTIIRRWIDALPATPGSPAAAVADEPAGTRAAVEGTPDRQRLAVLTDLLEAGAAPGRGPSDLREAYRMLMTRTGGPELRDWSLRYVNGWLARARHRMTPRSVPLPVRWTTEGLRPWLQTQHDRHGVEFEESADIPLPPREAVVDDAVQTALLTLIDGSWLQGFTDYELASSDIGHSLFATYWDELGNGEAALNHPLIYREVLREMDVDLPPTASPEFAAWPGFRDVSFELPVYWLCIGRFPRTFLPEVLGLNLAMELSGVGGSYRRASQALRTYGFSTRFVDIHNTIDNVATGHSAWAADAVDTLMSSLPDSSGAGGRSEVWARVRAGYRSLNPPGGFMARRAARRARIPAGRRWRGTAVASATEEYNGV</sequence>
<dbReference type="InterPro" id="IPR016084">
    <property type="entry name" value="Haem_Oase-like_multi-hlx"/>
</dbReference>
<accession>A0ABQ4E022</accession>
<comment type="caution">
    <text evidence="1">The sequence shown here is derived from an EMBL/GenBank/DDBJ whole genome shotgun (WGS) entry which is preliminary data.</text>
</comment>
<evidence type="ECO:0000313" key="2">
    <source>
        <dbReference type="Proteomes" id="UP000646749"/>
    </source>
</evidence>
<evidence type="ECO:0008006" key="3">
    <source>
        <dbReference type="Google" id="ProtNLM"/>
    </source>
</evidence>
<dbReference type="SMART" id="SM01236">
    <property type="entry name" value="Haem_oxygenase_2"/>
    <property type="match status" value="1"/>
</dbReference>
<evidence type="ECO:0000313" key="1">
    <source>
        <dbReference type="EMBL" id="GIG88048.1"/>
    </source>
</evidence>